<dbReference type="VEuPathDB" id="AmoebaDB:NF0059480"/>
<accession>A0A6A5BSF7</accession>
<dbReference type="OMA" id="DIAICHS"/>
<evidence type="ECO:0000256" key="1">
    <source>
        <dbReference type="SAM" id="MobiDB-lite"/>
    </source>
</evidence>
<feature type="region of interest" description="Disordered" evidence="1">
    <location>
        <begin position="1"/>
        <end position="56"/>
    </location>
</feature>
<comment type="caution">
    <text evidence="2">The sequence shown here is derived from an EMBL/GenBank/DDBJ whole genome shotgun (WGS) entry which is preliminary data.</text>
</comment>
<dbReference type="EMBL" id="VFQX01000043">
    <property type="protein sequence ID" value="KAF0975829.1"/>
    <property type="molecule type" value="Genomic_DNA"/>
</dbReference>
<dbReference type="GeneID" id="68112374"/>
<gene>
    <name evidence="2" type="ORF">FDP41_005156</name>
</gene>
<name>A0A6A5BSF7_NAEFO</name>
<dbReference type="Proteomes" id="UP000444721">
    <property type="component" value="Unassembled WGS sequence"/>
</dbReference>
<reference evidence="2 3" key="1">
    <citation type="journal article" date="2019" name="Sci. Rep.">
        <title>Nanopore sequencing improves the draft genome of the human pathogenic amoeba Naegleria fowleri.</title>
        <authorList>
            <person name="Liechti N."/>
            <person name="Schurch N."/>
            <person name="Bruggmann R."/>
            <person name="Wittwer M."/>
        </authorList>
    </citation>
    <scope>NUCLEOTIDE SEQUENCE [LARGE SCALE GENOMIC DNA]</scope>
    <source>
        <strain evidence="2 3">ATCC 30894</strain>
    </source>
</reference>
<evidence type="ECO:0000313" key="2">
    <source>
        <dbReference type="EMBL" id="KAF0975829.1"/>
    </source>
</evidence>
<evidence type="ECO:0000313" key="3">
    <source>
        <dbReference type="Proteomes" id="UP000444721"/>
    </source>
</evidence>
<proteinExistence type="predicted"/>
<dbReference type="AlphaFoldDB" id="A0A6A5BSF7"/>
<organism evidence="2 3">
    <name type="scientific">Naegleria fowleri</name>
    <name type="common">Brain eating amoeba</name>
    <dbReference type="NCBI Taxonomy" id="5763"/>
    <lineage>
        <taxon>Eukaryota</taxon>
        <taxon>Discoba</taxon>
        <taxon>Heterolobosea</taxon>
        <taxon>Tetramitia</taxon>
        <taxon>Eutetramitia</taxon>
        <taxon>Vahlkampfiidae</taxon>
        <taxon>Naegleria</taxon>
    </lineage>
</organism>
<dbReference type="VEuPathDB" id="AmoebaDB:NfTy_052050"/>
<protein>
    <submittedName>
        <fullName evidence="2">Uncharacterized protein</fullName>
    </submittedName>
</protein>
<feature type="compositionally biased region" description="Low complexity" evidence="1">
    <location>
        <begin position="13"/>
        <end position="22"/>
    </location>
</feature>
<keyword evidence="3" id="KW-1185">Reference proteome</keyword>
<sequence length="617" mass="70930">MASISIGERGCESSSSAQSPSPTVQPPKLFFIPSPSSIKKKKHESNGDHNTHSSLSDQMDSLQEMKKISLEKELPFKVSKAVSQVSESPETKNIFNDNSTITCPSSHVTHEILTDTKTMNKEALNERKKHLQTELSSLAPKDLLVSELYHLEHPPQVFMKGTDLFERMDTEGASSGGFTLESILSSVYSEKENNVKYITESLLENYQLMVGESYQATTLESLRSLIDSNDEERISGEKNNDALADNSHELKTLCLHFPDLLPSFIPHNQTTQILNHKDEGFLFRVVEEILSSGSSISLNEVTCRVRFLQTLQEKLRIEYQCYQTHPRCVDRKMIRDALLALIIVFSSINISRELVSFGILDLLVEYLRIEKREEEYLKFVGFILQFMNDVVEKADQSRHLLHWILHGKALFVLIQKLNMTMEMIERSKEMPIRNNLPRQETEDVSLMMYDCFIARKIIKMFMTLSSCGRLQIFCSQSLQSDHHSKEVKEMPQTLMKSMSLVENMRITTMKLLANLTDVPRLRICILEELPFIRLVLRNMEDMKSFMCSYYIFLQICHHPSVVSVETFIERKPLTQFPKKNTKHINCVLWSLILAICSAEQFEHITSIATEINRVLQK</sequence>
<dbReference type="RefSeq" id="XP_044560542.1">
    <property type="nucleotide sequence ID" value="XM_044708650.1"/>
</dbReference>
<dbReference type="VEuPathDB" id="AmoebaDB:FDP41_005156"/>
<dbReference type="OrthoDB" id="10267750at2759"/>